<feature type="domain" description="PPE" evidence="2">
    <location>
        <begin position="4"/>
        <end position="164"/>
    </location>
</feature>
<sequence>MSAFAALPPEINSGRMYSGPGAGPLLAAAAAWDGLSTELRSAGTAVQTLLAELTTTTWTGPSATAMATAIGPHISWLDTTATYAEHTANQARATAGAYETAFALTVPPEIVAANRTLLTTLVAGNILGQNTPAILATEAHYAEMWAQDASAMHGYATSATTTATLTPFTQPTTHTNPTDPTTAITQALASTAATAATAPGADPAELSLTSLTSIVTNPSLLMQFGMGPGAWLARTFLGFAFSAPGGGGAAAGAAAAAGSALDGGLSSGVAALADAPVSAGIGQADLLRALSVPPSWAAATPTGELPTVVLPTASAALPSTMRYTGIAAAGLTGLAAAASARLVRRGSSDATIVQPEIRPAAGTADELRELAEIIESGILTDDMLNALLDSTPLSDELLIE</sequence>
<evidence type="ECO:0000259" key="2">
    <source>
        <dbReference type="Pfam" id="PF00823"/>
    </source>
</evidence>
<protein>
    <submittedName>
        <fullName evidence="4">PPE family protein</fullName>
    </submittedName>
</protein>
<comment type="caution">
    <text evidence="4">The sequence shown here is derived from an EMBL/GenBank/DDBJ whole genome shotgun (WGS) entry which is preliminary data.</text>
</comment>
<dbReference type="Proteomes" id="UP001299283">
    <property type="component" value="Unassembled WGS sequence"/>
</dbReference>
<dbReference type="InterPro" id="IPR022171">
    <property type="entry name" value="PPE_C"/>
</dbReference>
<evidence type="ECO:0000256" key="1">
    <source>
        <dbReference type="ARBA" id="ARBA00010652"/>
    </source>
</evidence>
<dbReference type="PANTHER" id="PTHR46766">
    <property type="entry name" value="GLUTAMINE-RICH PROTEIN 2"/>
    <property type="match status" value="1"/>
</dbReference>
<dbReference type="Gene3D" id="1.20.1260.20">
    <property type="entry name" value="PPE superfamily"/>
    <property type="match status" value="1"/>
</dbReference>
<comment type="similarity">
    <text evidence="1">Belongs to the mycobacterial PPE family.</text>
</comment>
<feature type="domain" description="PPE family C-terminal" evidence="3">
    <location>
        <begin position="278"/>
        <end position="341"/>
    </location>
</feature>
<dbReference type="SUPFAM" id="SSF140459">
    <property type="entry name" value="PE/PPE dimer-like"/>
    <property type="match status" value="1"/>
</dbReference>
<keyword evidence="5" id="KW-1185">Reference proteome</keyword>
<accession>A0ABU5YR36</accession>
<organism evidence="4 5">
    <name type="scientific">[Mycobacterium] vasticus</name>
    <dbReference type="NCBI Taxonomy" id="2875777"/>
    <lineage>
        <taxon>Bacteria</taxon>
        <taxon>Bacillati</taxon>
        <taxon>Actinomycetota</taxon>
        <taxon>Actinomycetes</taxon>
        <taxon>Mycobacteriales</taxon>
        <taxon>Mycobacteriaceae</taxon>
        <taxon>Mycolicibacter</taxon>
    </lineage>
</organism>
<evidence type="ECO:0000259" key="3">
    <source>
        <dbReference type="Pfam" id="PF12484"/>
    </source>
</evidence>
<gene>
    <name evidence="4" type="ORF">K5L39_00020</name>
</gene>
<evidence type="ECO:0000313" key="5">
    <source>
        <dbReference type="Proteomes" id="UP001299283"/>
    </source>
</evidence>
<proteinExistence type="inferred from homology"/>
<dbReference type="RefSeq" id="WP_225399169.1">
    <property type="nucleotide sequence ID" value="NZ_JAYJJQ010000001.1"/>
</dbReference>
<dbReference type="EMBL" id="JAYJJQ010000001">
    <property type="protein sequence ID" value="MEB3067568.1"/>
    <property type="molecule type" value="Genomic_DNA"/>
</dbReference>
<dbReference type="InterPro" id="IPR038332">
    <property type="entry name" value="PPE_sf"/>
</dbReference>
<dbReference type="PANTHER" id="PTHR46766:SF1">
    <property type="entry name" value="GLUTAMINE-RICH PROTEIN 2"/>
    <property type="match status" value="1"/>
</dbReference>
<name>A0ABU5YR36_9MYCO</name>
<evidence type="ECO:0000313" key="4">
    <source>
        <dbReference type="EMBL" id="MEB3067568.1"/>
    </source>
</evidence>
<dbReference type="InterPro" id="IPR000030">
    <property type="entry name" value="PPE_dom"/>
</dbReference>
<reference evidence="4 5" key="1">
    <citation type="submission" date="2023-12" db="EMBL/GenBank/DDBJ databases">
        <title>Description of new species of Mycobacterium terrae complex isolated from sewage at the Sao Paulo Zoological Park Foundation in Brazil.</title>
        <authorList>
            <person name="Romagnoli C.L."/>
            <person name="Conceicao E.C."/>
            <person name="Machado E."/>
            <person name="Barreto L.B.P.F."/>
            <person name="Sharma A."/>
            <person name="Silva N.M."/>
            <person name="Marques L.E."/>
            <person name="Juliana M.A."/>
            <person name="Lourenco M.C.S."/>
            <person name="Digiampietri L.A."/>
            <person name="Suffys P.N."/>
            <person name="Viana-Niero C."/>
        </authorList>
    </citation>
    <scope>NUCLEOTIDE SEQUENCE [LARGE SCALE GENOMIC DNA]</scope>
    <source>
        <strain evidence="4 5">MYC017</strain>
    </source>
</reference>
<dbReference type="Pfam" id="PF12484">
    <property type="entry name" value="PPE-SVP"/>
    <property type="match status" value="1"/>
</dbReference>
<dbReference type="Pfam" id="PF00823">
    <property type="entry name" value="PPE"/>
    <property type="match status" value="1"/>
</dbReference>